<dbReference type="eggNOG" id="ENOG50335TD">
    <property type="taxonomic scope" value="Bacteria"/>
</dbReference>
<name>A0A1G7LM48_9FLAO</name>
<dbReference type="Proteomes" id="UP000182114">
    <property type="component" value="Unassembled WGS sequence"/>
</dbReference>
<dbReference type="EMBL" id="FNBD01000019">
    <property type="protein sequence ID" value="SDF50019.1"/>
    <property type="molecule type" value="Genomic_DNA"/>
</dbReference>
<sequence length="170" mass="20173">MKKNWKDIEWIFKADGALRAIYILNSSISDWKKVIAIINQKYHVNFRNSDEGNFTKKIDDRLIIDYLTNRKKTDETKLASILIGEIRLNCHFFQDDEIEFDINPKEINSIKDFELIESFMYDISETLGKEVILKYDDLDAEIPLIKIHVNKGIDEVLSKHEIEEYWKNKD</sequence>
<gene>
    <name evidence="1" type="ORF">SAMN04487992_1194</name>
</gene>
<proteinExistence type="predicted"/>
<evidence type="ECO:0000313" key="2">
    <source>
        <dbReference type="Proteomes" id="UP000182114"/>
    </source>
</evidence>
<protein>
    <submittedName>
        <fullName evidence="1">Uncharacterized protein</fullName>
    </submittedName>
</protein>
<evidence type="ECO:0000313" key="1">
    <source>
        <dbReference type="EMBL" id="SDF50019.1"/>
    </source>
</evidence>
<dbReference type="RefSeq" id="WP_025614826.1">
    <property type="nucleotide sequence ID" value="NZ_FNBD01000019.1"/>
</dbReference>
<dbReference type="AlphaFoldDB" id="A0A1G7LM48"/>
<reference evidence="2" key="1">
    <citation type="submission" date="2016-10" db="EMBL/GenBank/DDBJ databases">
        <authorList>
            <person name="Varghese N."/>
            <person name="Submissions S."/>
        </authorList>
    </citation>
    <scope>NUCLEOTIDE SEQUENCE [LARGE SCALE GENOMIC DNA]</scope>
    <source>
        <strain evidence="2">DSM 24729</strain>
    </source>
</reference>
<accession>A0A1G7LM48</accession>
<organism evidence="1 2">
    <name type="scientific">Cellulophaga baltica</name>
    <dbReference type="NCBI Taxonomy" id="76594"/>
    <lineage>
        <taxon>Bacteria</taxon>
        <taxon>Pseudomonadati</taxon>
        <taxon>Bacteroidota</taxon>
        <taxon>Flavobacteriia</taxon>
        <taxon>Flavobacteriales</taxon>
        <taxon>Flavobacteriaceae</taxon>
        <taxon>Cellulophaga</taxon>
    </lineage>
</organism>
<keyword evidence="2" id="KW-1185">Reference proteome</keyword>